<keyword evidence="3" id="KW-1185">Reference proteome</keyword>
<keyword evidence="1" id="KW-1133">Transmembrane helix</keyword>
<organism evidence="2 3">
    <name type="scientific">Porphyromonas canoris</name>
    <dbReference type="NCBI Taxonomy" id="36875"/>
    <lineage>
        <taxon>Bacteria</taxon>
        <taxon>Pseudomonadati</taxon>
        <taxon>Bacteroidota</taxon>
        <taxon>Bacteroidia</taxon>
        <taxon>Bacteroidales</taxon>
        <taxon>Porphyromonadaceae</taxon>
        <taxon>Porphyromonas</taxon>
    </lineage>
</organism>
<feature type="transmembrane region" description="Helical" evidence="1">
    <location>
        <begin position="109"/>
        <end position="128"/>
    </location>
</feature>
<dbReference type="PANTHER" id="PTHR40106">
    <property type="entry name" value="INNER MEMBRANE PROTEIN RCLC"/>
    <property type="match status" value="1"/>
</dbReference>
<comment type="caution">
    <text evidence="2">The sequence shown here is derived from an EMBL/GenBank/DDBJ whole genome shotgun (WGS) entry which is preliminary data.</text>
</comment>
<dbReference type="EMBL" id="JQZV01000005">
    <property type="protein sequence ID" value="KGN93099.1"/>
    <property type="molecule type" value="Genomic_DNA"/>
</dbReference>
<evidence type="ECO:0000313" key="3">
    <source>
        <dbReference type="Proteomes" id="UP000030101"/>
    </source>
</evidence>
<dbReference type="InterPro" id="IPR007339">
    <property type="entry name" value="RclC-like"/>
</dbReference>
<dbReference type="Pfam" id="PF04224">
    <property type="entry name" value="DUF417"/>
    <property type="match status" value="1"/>
</dbReference>
<proteinExistence type="predicted"/>
<dbReference type="PANTHER" id="PTHR40106:SF1">
    <property type="entry name" value="INNER MEMBRANE PROTEIN RCLC"/>
    <property type="match status" value="1"/>
</dbReference>
<name>A0ABR4XMP6_9PORP</name>
<keyword evidence="1" id="KW-0472">Membrane</keyword>
<keyword evidence="1" id="KW-0812">Transmembrane</keyword>
<feature type="transmembrane region" description="Helical" evidence="1">
    <location>
        <begin position="174"/>
        <end position="199"/>
    </location>
</feature>
<feature type="transmembrane region" description="Helical" evidence="1">
    <location>
        <begin position="21"/>
        <end position="40"/>
    </location>
</feature>
<protein>
    <submittedName>
        <fullName evidence="2">Membrane protein</fullName>
    </submittedName>
</protein>
<evidence type="ECO:0000256" key="1">
    <source>
        <dbReference type="SAM" id="Phobius"/>
    </source>
</evidence>
<dbReference type="Proteomes" id="UP000030101">
    <property type="component" value="Unassembled WGS sequence"/>
</dbReference>
<gene>
    <name evidence="2" type="ORF">HQ43_02645</name>
</gene>
<sequence>MKKLMEQIFQTSGKIILNLERPFFNFMRISIFVVMAWIGGLKACQYEADGIVHFVSNSPFMSFFYTKSNTYVENDKGEMVKEYTLHKNPEGKMVQKNIDWHKVNGTYPFSYGLGTMIVLIGLFVLLGIWFPKVGLIGGLLTFGMSIVTLSFLITTPESWVPNLGGDLPTPHYGFPYLSGVGRLVIKDIIMSAGGLLVAWDAARRIVKR</sequence>
<reference evidence="2 3" key="1">
    <citation type="submission" date="2014-08" db="EMBL/GenBank/DDBJ databases">
        <title>Porphyromonas canoris strain:OH2762 Genome sequencing.</title>
        <authorList>
            <person name="Wallis C."/>
            <person name="Deusch O."/>
            <person name="O'Flynn C."/>
            <person name="Davis I."/>
            <person name="Jospin G."/>
            <person name="Darling A.E."/>
            <person name="Coil D.A."/>
            <person name="Alexiev A."/>
            <person name="Horsfall A."/>
            <person name="Kirkwood N."/>
            <person name="Harris S."/>
            <person name="Eisen J.A."/>
        </authorList>
    </citation>
    <scope>NUCLEOTIDE SEQUENCE [LARGE SCALE GENOMIC DNA]</scope>
    <source>
        <strain evidence="3">COT-108 OH2762</strain>
    </source>
</reference>
<accession>A0ABR4XMP6</accession>
<feature type="transmembrane region" description="Helical" evidence="1">
    <location>
        <begin position="135"/>
        <end position="154"/>
    </location>
</feature>
<evidence type="ECO:0000313" key="2">
    <source>
        <dbReference type="EMBL" id="KGN93099.1"/>
    </source>
</evidence>